<accession>A0ACC2BXR5</accession>
<evidence type="ECO:0000313" key="1">
    <source>
        <dbReference type="EMBL" id="KAJ7534413.1"/>
    </source>
</evidence>
<gene>
    <name evidence="1" type="ORF">O6H91_13G093400</name>
</gene>
<reference evidence="2" key="1">
    <citation type="journal article" date="2024" name="Proc. Natl. Acad. Sci. U.S.A.">
        <title>Extraordinary preservation of gene collinearity over three hundred million years revealed in homosporous lycophytes.</title>
        <authorList>
            <person name="Li C."/>
            <person name="Wickell D."/>
            <person name="Kuo L.Y."/>
            <person name="Chen X."/>
            <person name="Nie B."/>
            <person name="Liao X."/>
            <person name="Peng D."/>
            <person name="Ji J."/>
            <person name="Jenkins J."/>
            <person name="Williams M."/>
            <person name="Shu S."/>
            <person name="Plott C."/>
            <person name="Barry K."/>
            <person name="Rajasekar S."/>
            <person name="Grimwood J."/>
            <person name="Han X."/>
            <person name="Sun S."/>
            <person name="Hou Z."/>
            <person name="He W."/>
            <person name="Dai G."/>
            <person name="Sun C."/>
            <person name="Schmutz J."/>
            <person name="Leebens-Mack J.H."/>
            <person name="Li F.W."/>
            <person name="Wang L."/>
        </authorList>
    </citation>
    <scope>NUCLEOTIDE SEQUENCE [LARGE SCALE GENOMIC DNA]</scope>
    <source>
        <strain evidence="2">cv. PW_Plant_1</strain>
    </source>
</reference>
<organism evidence="1 2">
    <name type="scientific">Diphasiastrum complanatum</name>
    <name type="common">Issler's clubmoss</name>
    <name type="synonym">Lycopodium complanatum</name>
    <dbReference type="NCBI Taxonomy" id="34168"/>
    <lineage>
        <taxon>Eukaryota</taxon>
        <taxon>Viridiplantae</taxon>
        <taxon>Streptophyta</taxon>
        <taxon>Embryophyta</taxon>
        <taxon>Tracheophyta</taxon>
        <taxon>Lycopodiopsida</taxon>
        <taxon>Lycopodiales</taxon>
        <taxon>Lycopodiaceae</taxon>
        <taxon>Lycopodioideae</taxon>
        <taxon>Diphasiastrum</taxon>
    </lineage>
</organism>
<dbReference type="EMBL" id="CM055104">
    <property type="protein sequence ID" value="KAJ7534413.1"/>
    <property type="molecule type" value="Genomic_DNA"/>
</dbReference>
<evidence type="ECO:0000313" key="2">
    <source>
        <dbReference type="Proteomes" id="UP001162992"/>
    </source>
</evidence>
<protein>
    <submittedName>
        <fullName evidence="1">Uncharacterized protein</fullName>
    </submittedName>
</protein>
<keyword evidence="2" id="KW-1185">Reference proteome</keyword>
<sequence>MAVGSVASQFTGLGLARAPAGSESCGLCGGGKAQNGCYFKGRSSFWGAHVSDLYRNSFIDSNCGAKFEKQKVLKVCRAAVASPPFLDFPKELKEEKANGYVLEKTRVDPKTVVSIILGGGAGTRLFPLTRNRAKPAVPIGGAYRLVDVPMSNCINSGINKVFILTQFNSASLNRHLARTYGFGNGINFGDGFVEVLAATQTPGEAGMNWFQGTADAVRQFTWVFEDAKNKDIDYVIILSGDHMYRMNYMDFVQTHQDTGADITISCVPIDESRASDYGLVKTDAKGRILYFNEKPKGIELKSMQVDTTVLGLSPEEARRKPYIASMGIYVFKKEVLLKLLRWRYSTSNDFGSEIIPASAREFNVQAYLFKDYWEDIGTIRSFYEANLALTAQPPLFSFYDAAKPIFTSPRNLPPTKIEKCRVLDSIVSHGCFLQQCSVQHSIVGIRSRLETGVELKDSMMLGADYYETEAEIASLLSQGKVPLGIGKDTRIRNCIIDKNSRIGRNVVIANTDNVQEAEKPSEGIYIRSGLTVIAKNSTIKDGTII</sequence>
<dbReference type="Proteomes" id="UP001162992">
    <property type="component" value="Chromosome 13"/>
</dbReference>
<name>A0ACC2BXR5_DIPCM</name>
<proteinExistence type="predicted"/>
<comment type="caution">
    <text evidence="1">The sequence shown here is derived from an EMBL/GenBank/DDBJ whole genome shotgun (WGS) entry which is preliminary data.</text>
</comment>